<protein>
    <submittedName>
        <fullName evidence="2">Uncharacterized protein</fullName>
    </submittedName>
</protein>
<feature type="compositionally biased region" description="Basic and acidic residues" evidence="1">
    <location>
        <begin position="57"/>
        <end position="73"/>
    </location>
</feature>
<dbReference type="AlphaFoldDB" id="R0KVM2"/>
<organism evidence="2 3">
    <name type="scientific">Anas platyrhynchos</name>
    <name type="common">Mallard</name>
    <name type="synonym">Anas boschas</name>
    <dbReference type="NCBI Taxonomy" id="8839"/>
    <lineage>
        <taxon>Eukaryota</taxon>
        <taxon>Metazoa</taxon>
        <taxon>Chordata</taxon>
        <taxon>Craniata</taxon>
        <taxon>Vertebrata</taxon>
        <taxon>Euteleostomi</taxon>
        <taxon>Archelosauria</taxon>
        <taxon>Archosauria</taxon>
        <taxon>Dinosauria</taxon>
        <taxon>Saurischia</taxon>
        <taxon>Theropoda</taxon>
        <taxon>Coelurosauria</taxon>
        <taxon>Aves</taxon>
        <taxon>Neognathae</taxon>
        <taxon>Galloanserae</taxon>
        <taxon>Anseriformes</taxon>
        <taxon>Anatidae</taxon>
        <taxon>Anatinae</taxon>
        <taxon>Anas</taxon>
    </lineage>
</organism>
<evidence type="ECO:0000256" key="1">
    <source>
        <dbReference type="SAM" id="MobiDB-lite"/>
    </source>
</evidence>
<name>R0KVM2_ANAPL</name>
<keyword evidence="3" id="KW-1185">Reference proteome</keyword>
<feature type="region of interest" description="Disordered" evidence="1">
    <location>
        <begin position="50"/>
        <end position="73"/>
    </location>
</feature>
<evidence type="ECO:0000313" key="3">
    <source>
        <dbReference type="Proteomes" id="UP000296049"/>
    </source>
</evidence>
<sequence length="73" mass="8120">MSGCRLGDLWTLDIGEGRFGEIPVILGHFGSFWGRSGWFGVNQSGFGVLSPTAPHLRQHERLPPGRPLDPRHR</sequence>
<accession>R0KVM2</accession>
<evidence type="ECO:0000313" key="2">
    <source>
        <dbReference type="EMBL" id="EOA93199.1"/>
    </source>
</evidence>
<reference evidence="3" key="1">
    <citation type="journal article" date="2013" name="Nat. Genet.">
        <title>The duck genome and transcriptome provide insight into an avian influenza virus reservoir species.</title>
        <authorList>
            <person name="Huang Y."/>
            <person name="Li Y."/>
            <person name="Burt D.W."/>
            <person name="Chen H."/>
            <person name="Zhang Y."/>
            <person name="Qian W."/>
            <person name="Kim H."/>
            <person name="Gan S."/>
            <person name="Zhao Y."/>
            <person name="Li J."/>
            <person name="Yi K."/>
            <person name="Feng H."/>
            <person name="Zhu P."/>
            <person name="Li B."/>
            <person name="Liu Q."/>
            <person name="Fairley S."/>
            <person name="Magor K.E."/>
            <person name="Du Z."/>
            <person name="Hu X."/>
            <person name="Goodman L."/>
            <person name="Tafer H."/>
            <person name="Vignal A."/>
            <person name="Lee T."/>
            <person name="Kim K.W."/>
            <person name="Sheng Z."/>
            <person name="An Y."/>
            <person name="Searle S."/>
            <person name="Herrero J."/>
            <person name="Groenen M.A."/>
            <person name="Crooijmans R.P."/>
            <person name="Faraut T."/>
            <person name="Cai Q."/>
            <person name="Webster R.G."/>
            <person name="Aldridge J.R."/>
            <person name="Warren W.C."/>
            <person name="Bartschat S."/>
            <person name="Kehr S."/>
            <person name="Marz M."/>
            <person name="Stadler P.F."/>
            <person name="Smith J."/>
            <person name="Kraus R.H."/>
            <person name="Zhao Y."/>
            <person name="Ren L."/>
            <person name="Fei J."/>
            <person name="Morisson M."/>
            <person name="Kaiser P."/>
            <person name="Griffin D.K."/>
            <person name="Rao M."/>
            <person name="Pitel F."/>
            <person name="Wang J."/>
            <person name="Li N."/>
        </authorList>
    </citation>
    <scope>NUCLEOTIDE SEQUENCE [LARGE SCALE GENOMIC DNA]</scope>
</reference>
<proteinExistence type="predicted"/>
<gene>
    <name evidence="2" type="ORF">Anapl_18180</name>
</gene>
<dbReference type="EMBL" id="KB747712">
    <property type="protein sequence ID" value="EOA93199.1"/>
    <property type="molecule type" value="Genomic_DNA"/>
</dbReference>
<dbReference type="Proteomes" id="UP000296049">
    <property type="component" value="Unassembled WGS sequence"/>
</dbReference>